<dbReference type="InterPro" id="IPR001196">
    <property type="entry name" value="Ribosomal_uL15_CS"/>
</dbReference>
<dbReference type="SUPFAM" id="SSF52080">
    <property type="entry name" value="Ribosomal proteins L15p and L18e"/>
    <property type="match status" value="1"/>
</dbReference>
<dbReference type="STRING" id="1802591.A2113_01110"/>
<dbReference type="AlphaFoldDB" id="A0A1G1W2L4"/>
<dbReference type="EMBL" id="MHCN01000010">
    <property type="protein sequence ID" value="OGY21906.1"/>
    <property type="molecule type" value="Genomic_DNA"/>
</dbReference>
<dbReference type="NCBIfam" id="TIGR01071">
    <property type="entry name" value="rplO_bact"/>
    <property type="match status" value="1"/>
</dbReference>
<comment type="subunit">
    <text evidence="4">Part of the 50S ribosomal subunit.</text>
</comment>
<dbReference type="GO" id="GO:0019843">
    <property type="term" value="F:rRNA binding"/>
    <property type="evidence" value="ECO:0007669"/>
    <property type="project" value="UniProtKB-UniRule"/>
</dbReference>
<keyword evidence="4" id="KW-0699">rRNA-binding</keyword>
<feature type="domain" description="Large ribosomal subunit protein uL15/eL18" evidence="7">
    <location>
        <begin position="80"/>
        <end position="142"/>
    </location>
</feature>
<name>A0A1G1W2L4_9BACT</name>
<proteinExistence type="inferred from homology"/>
<dbReference type="GO" id="GO:0006412">
    <property type="term" value="P:translation"/>
    <property type="evidence" value="ECO:0007669"/>
    <property type="project" value="UniProtKB-UniRule"/>
</dbReference>
<dbReference type="PANTHER" id="PTHR12934">
    <property type="entry name" value="50S RIBOSOMAL PROTEIN L15"/>
    <property type="match status" value="1"/>
</dbReference>
<dbReference type="HAMAP" id="MF_01341">
    <property type="entry name" value="Ribosomal_uL15"/>
    <property type="match status" value="1"/>
</dbReference>
<dbReference type="InterPro" id="IPR030878">
    <property type="entry name" value="Ribosomal_uL15"/>
</dbReference>
<keyword evidence="2 4" id="KW-0689">Ribosomal protein</keyword>
<gene>
    <name evidence="4" type="primary">rplO</name>
    <name evidence="8" type="ORF">A2113_01110</name>
</gene>
<dbReference type="InterPro" id="IPR005749">
    <property type="entry name" value="Ribosomal_uL15_bac-type"/>
</dbReference>
<keyword evidence="4" id="KW-0694">RNA-binding</keyword>
<evidence type="ECO:0000256" key="5">
    <source>
        <dbReference type="RuleBase" id="RU003888"/>
    </source>
</evidence>
<evidence type="ECO:0000259" key="7">
    <source>
        <dbReference type="Pfam" id="PF00828"/>
    </source>
</evidence>
<dbReference type="InterPro" id="IPR021131">
    <property type="entry name" value="Ribosomal_uL15/eL18"/>
</dbReference>
<evidence type="ECO:0000256" key="1">
    <source>
        <dbReference type="ARBA" id="ARBA00007320"/>
    </source>
</evidence>
<dbReference type="InterPro" id="IPR036227">
    <property type="entry name" value="Ribosomal_uL15/eL18_sf"/>
</dbReference>
<keyword evidence="3 4" id="KW-0687">Ribonucleoprotein</keyword>
<feature type="region of interest" description="Disordered" evidence="6">
    <location>
        <begin position="1"/>
        <end position="69"/>
    </location>
</feature>
<sequence length="147" mass="15978">MQLHKLPKLKTRSKKRVGRGESSGKGKTSGRGAKGQKKRETVKAGFEGGQLPLYRRLPQRRGVGNQPKVRSLTITTAELNKLRGGSVVDEKNLRMAGLVPKSTRKIKIKVVANTKLEKDLKVALPVSKSAKKLILEAGGKVTDENSA</sequence>
<dbReference type="Pfam" id="PF00828">
    <property type="entry name" value="Ribosomal_L27A"/>
    <property type="match status" value="1"/>
</dbReference>
<evidence type="ECO:0000256" key="4">
    <source>
        <dbReference type="HAMAP-Rule" id="MF_01341"/>
    </source>
</evidence>
<reference evidence="8 9" key="1">
    <citation type="journal article" date="2016" name="Nat. Commun.">
        <title>Thousands of microbial genomes shed light on interconnected biogeochemical processes in an aquifer system.</title>
        <authorList>
            <person name="Anantharaman K."/>
            <person name="Brown C.T."/>
            <person name="Hug L.A."/>
            <person name="Sharon I."/>
            <person name="Castelle C.J."/>
            <person name="Probst A.J."/>
            <person name="Thomas B.C."/>
            <person name="Singh A."/>
            <person name="Wilkins M.J."/>
            <person name="Karaoz U."/>
            <person name="Brodie E.L."/>
            <person name="Williams K.H."/>
            <person name="Hubbard S.S."/>
            <person name="Banfield J.F."/>
        </authorList>
    </citation>
    <scope>NUCLEOTIDE SEQUENCE [LARGE SCALE GENOMIC DNA]</scope>
</reference>
<dbReference type="PROSITE" id="PS00475">
    <property type="entry name" value="RIBOSOMAL_L15"/>
    <property type="match status" value="1"/>
</dbReference>
<evidence type="ECO:0000256" key="2">
    <source>
        <dbReference type="ARBA" id="ARBA00022980"/>
    </source>
</evidence>
<dbReference type="Gene3D" id="3.100.10.10">
    <property type="match status" value="1"/>
</dbReference>
<evidence type="ECO:0000256" key="3">
    <source>
        <dbReference type="ARBA" id="ARBA00023274"/>
    </source>
</evidence>
<evidence type="ECO:0000256" key="6">
    <source>
        <dbReference type="SAM" id="MobiDB-lite"/>
    </source>
</evidence>
<dbReference type="PANTHER" id="PTHR12934:SF11">
    <property type="entry name" value="LARGE RIBOSOMAL SUBUNIT PROTEIN UL15M"/>
    <property type="match status" value="1"/>
</dbReference>
<accession>A0A1G1W2L4</accession>
<protein>
    <recommendedName>
        <fullName evidence="4">Large ribosomal subunit protein uL15</fullName>
    </recommendedName>
</protein>
<dbReference type="Proteomes" id="UP000176299">
    <property type="component" value="Unassembled WGS sequence"/>
</dbReference>
<evidence type="ECO:0000313" key="9">
    <source>
        <dbReference type="Proteomes" id="UP000176299"/>
    </source>
</evidence>
<evidence type="ECO:0000313" key="8">
    <source>
        <dbReference type="EMBL" id="OGY21906.1"/>
    </source>
</evidence>
<dbReference type="GO" id="GO:0003735">
    <property type="term" value="F:structural constituent of ribosome"/>
    <property type="evidence" value="ECO:0007669"/>
    <property type="project" value="InterPro"/>
</dbReference>
<dbReference type="GO" id="GO:0022625">
    <property type="term" value="C:cytosolic large ribosomal subunit"/>
    <property type="evidence" value="ECO:0007669"/>
    <property type="project" value="TreeGrafter"/>
</dbReference>
<comment type="function">
    <text evidence="4">Binds to the 23S rRNA.</text>
</comment>
<organism evidence="8 9">
    <name type="scientific">Candidatus Woykebacteria bacterium GWA1_44_8</name>
    <dbReference type="NCBI Taxonomy" id="1802591"/>
    <lineage>
        <taxon>Bacteria</taxon>
        <taxon>Candidatus Woykeibacteriota</taxon>
    </lineage>
</organism>
<feature type="compositionally biased region" description="Basic residues" evidence="6">
    <location>
        <begin position="1"/>
        <end position="17"/>
    </location>
</feature>
<comment type="similarity">
    <text evidence="1 4 5">Belongs to the universal ribosomal protein uL15 family.</text>
</comment>
<comment type="caution">
    <text evidence="8">The sequence shown here is derived from an EMBL/GenBank/DDBJ whole genome shotgun (WGS) entry which is preliminary data.</text>
</comment>